<dbReference type="SUPFAM" id="SSF52047">
    <property type="entry name" value="RNI-like"/>
    <property type="match status" value="1"/>
</dbReference>
<keyword evidence="3" id="KW-1185">Reference proteome</keyword>
<dbReference type="EMBL" id="CAICTM010000020">
    <property type="protein sequence ID" value="CAB9497462.1"/>
    <property type="molecule type" value="Genomic_DNA"/>
</dbReference>
<keyword evidence="1" id="KW-0472">Membrane</keyword>
<evidence type="ECO:0000256" key="1">
    <source>
        <dbReference type="SAM" id="Phobius"/>
    </source>
</evidence>
<dbReference type="Proteomes" id="UP001153069">
    <property type="component" value="Unassembled WGS sequence"/>
</dbReference>
<feature type="transmembrane region" description="Helical" evidence="1">
    <location>
        <begin position="15"/>
        <end position="40"/>
    </location>
</feature>
<protein>
    <submittedName>
        <fullName evidence="2">Uncharacterized protein</fullName>
    </submittedName>
</protein>
<name>A0A9N8D6N9_9STRA</name>
<gene>
    <name evidence="2" type="ORF">SEMRO_20_G014100.1</name>
</gene>
<evidence type="ECO:0000313" key="2">
    <source>
        <dbReference type="EMBL" id="CAB9497462.1"/>
    </source>
</evidence>
<sequence>MSDFSADDRQQYGDMMAFGMFLVLSTAMSCCTVLMCMNCYRCWDILKGLRDERERERRHLFFKASRAVDVQRAAQTDDGVLRLYIGSDSRKYPSLTKAIRMLDPSSNFRGVVLVMDLSRSRVSDDKRARDFFGAIGSVGNVQYLGIEAQGGVPGRVHVGHLTSLLMSFHESLTTLEIGGVQLNGNAYMLEEFVLALGCLRRLKKCVLKRRVRLDGDIDMSKVLGALSKLPRLSWLELHSPWWQRPSLRGFRPSSVSTDTFRGLLLRGNMETLSLGRIHCLDPVIDVVADCIQLSRGLRRLELGVYLDSTSASPPMFRLVRLVRALGDNSSLEELVFDIHCRLSSDYDLLSDLWTALGETLSTSPGSKLQHFKAKIPWRYFPLGGMGTRDVKTLVRLVEANSRLLSFEVATLRARLEEDADSVSLKVISRAQHLHEDIDMYIHLNRHGRKDLLEDPHKISMTQWTDTFEQLSKENLHCVHYYLDKFPWLLTPGHLDLQGGVLEESEALASTFELTGEKDHQESIDFYDIESGIDQLVTQL</sequence>
<accession>A0A9N8D6N9</accession>
<keyword evidence="1" id="KW-1133">Transmembrane helix</keyword>
<comment type="caution">
    <text evidence="2">The sequence shown here is derived from an EMBL/GenBank/DDBJ whole genome shotgun (WGS) entry which is preliminary data.</text>
</comment>
<proteinExistence type="predicted"/>
<evidence type="ECO:0000313" key="3">
    <source>
        <dbReference type="Proteomes" id="UP001153069"/>
    </source>
</evidence>
<keyword evidence="1" id="KW-0812">Transmembrane</keyword>
<reference evidence="2" key="1">
    <citation type="submission" date="2020-06" db="EMBL/GenBank/DDBJ databases">
        <authorList>
            <consortium name="Plant Systems Biology data submission"/>
        </authorList>
    </citation>
    <scope>NUCLEOTIDE SEQUENCE</scope>
    <source>
        <strain evidence="2">D6</strain>
    </source>
</reference>
<dbReference type="AlphaFoldDB" id="A0A9N8D6N9"/>
<organism evidence="2 3">
    <name type="scientific">Seminavis robusta</name>
    <dbReference type="NCBI Taxonomy" id="568900"/>
    <lineage>
        <taxon>Eukaryota</taxon>
        <taxon>Sar</taxon>
        <taxon>Stramenopiles</taxon>
        <taxon>Ochrophyta</taxon>
        <taxon>Bacillariophyta</taxon>
        <taxon>Bacillariophyceae</taxon>
        <taxon>Bacillariophycidae</taxon>
        <taxon>Naviculales</taxon>
        <taxon>Naviculaceae</taxon>
        <taxon>Seminavis</taxon>
    </lineage>
</organism>